<dbReference type="GO" id="GO:0043066">
    <property type="term" value="P:negative regulation of apoptotic process"/>
    <property type="evidence" value="ECO:0007669"/>
    <property type="project" value="TreeGrafter"/>
</dbReference>
<organism evidence="3 4">
    <name type="scientific">Trichuris suis</name>
    <name type="common">pig whipworm</name>
    <dbReference type="NCBI Taxonomy" id="68888"/>
    <lineage>
        <taxon>Eukaryota</taxon>
        <taxon>Metazoa</taxon>
        <taxon>Ecdysozoa</taxon>
        <taxon>Nematoda</taxon>
        <taxon>Enoplea</taxon>
        <taxon>Dorylaimia</taxon>
        <taxon>Trichinellida</taxon>
        <taxon>Trichuridae</taxon>
        <taxon>Trichuris</taxon>
    </lineage>
</organism>
<feature type="region of interest" description="Disordered" evidence="2">
    <location>
        <begin position="339"/>
        <end position="402"/>
    </location>
</feature>
<dbReference type="PANTHER" id="PTHR46745">
    <property type="entry name" value="TSC22 DOMAIN FAMILY PROTEIN 1"/>
    <property type="match status" value="1"/>
</dbReference>
<name>A0A085MNJ0_9BILA</name>
<dbReference type="InterPro" id="IPR000580">
    <property type="entry name" value="TSC22/Bun"/>
</dbReference>
<dbReference type="GO" id="GO:0005634">
    <property type="term" value="C:nucleus"/>
    <property type="evidence" value="ECO:0007669"/>
    <property type="project" value="TreeGrafter"/>
</dbReference>
<feature type="coiled-coil region" evidence="1">
    <location>
        <begin position="453"/>
        <end position="480"/>
    </location>
</feature>
<evidence type="ECO:0000256" key="1">
    <source>
        <dbReference type="SAM" id="Coils"/>
    </source>
</evidence>
<dbReference type="EMBL" id="KL363183">
    <property type="protein sequence ID" value="KFD58786.1"/>
    <property type="molecule type" value="Genomic_DNA"/>
</dbReference>
<keyword evidence="1" id="KW-0175">Coiled coil</keyword>
<dbReference type="GO" id="GO:0005829">
    <property type="term" value="C:cytosol"/>
    <property type="evidence" value="ECO:0007669"/>
    <property type="project" value="TreeGrafter"/>
</dbReference>
<feature type="compositionally biased region" description="Polar residues" evidence="2">
    <location>
        <begin position="339"/>
        <end position="354"/>
    </location>
</feature>
<feature type="compositionally biased region" description="Low complexity" evidence="2">
    <location>
        <begin position="366"/>
        <end position="379"/>
    </location>
</feature>
<evidence type="ECO:0000313" key="4">
    <source>
        <dbReference type="Proteomes" id="UP000030764"/>
    </source>
</evidence>
<gene>
    <name evidence="3" type="ORF">M513_00479</name>
</gene>
<dbReference type="Gene3D" id="1.20.5.490">
    <property type="entry name" value="Single helix bin"/>
    <property type="match status" value="1"/>
</dbReference>
<dbReference type="SUPFAM" id="SSF58026">
    <property type="entry name" value="Delta-sleep-inducing peptide immunoreactive peptide"/>
    <property type="match status" value="1"/>
</dbReference>
<keyword evidence="4" id="KW-1185">Reference proteome</keyword>
<dbReference type="GO" id="GO:0008284">
    <property type="term" value="P:positive regulation of cell population proliferation"/>
    <property type="evidence" value="ECO:0007669"/>
    <property type="project" value="TreeGrafter"/>
</dbReference>
<feature type="region of interest" description="Disordered" evidence="2">
    <location>
        <begin position="95"/>
        <end position="126"/>
    </location>
</feature>
<dbReference type="GO" id="GO:0006357">
    <property type="term" value="P:regulation of transcription by RNA polymerase II"/>
    <property type="evidence" value="ECO:0007669"/>
    <property type="project" value="InterPro"/>
</dbReference>
<feature type="compositionally biased region" description="Low complexity" evidence="2">
    <location>
        <begin position="25"/>
        <end position="42"/>
    </location>
</feature>
<sequence>MSGSVNCRQSTSSKGQQKEDKRKSTSVQSTPATTTTTTTGSSGFKNGTNSLNDSVFDLDSSSPCAKSSESLACRFHLPSWKRCFTKKGSSSCNCDSTPQNERHSSHHAIGGEQGRSSNNDAEKAAQGTTTTTTSLCACNSDACSVNCPLGRSPFMVNNDGFTGTGNRKTSFKITSVREKTGSESEDDDSANSDGEHCVVAPWSVNGVPSSQKVTPTGGRPSRFHIVTVSGRPYKRDRWLCQDIEPIPEEGNGNGSGRSLAATATAAAAAAASVHTLANRGQVSAAAGSNTPRRKFAITKVPEAVIQSSFSTSTVMSKPLPNKYDRLCFGDVLPGKSSLQASVSKNHGGQSTEGETSVVGGPKVCVSSDESSLSSSSIHGSKADSEAGKGSPPQLSGPLPVRSTSVQLTPNVVHASSTDEGPSNAGSLNGEKAQSIEIDGKIDKAMDLVKVHLLYAVRTEVKQLKEEIDRLNKELSCLKIENCILRRHVPLEVIAVLSRMVQAETERLSSEN</sequence>
<dbReference type="Proteomes" id="UP000030764">
    <property type="component" value="Unassembled WGS sequence"/>
</dbReference>
<protein>
    <recommendedName>
        <fullName evidence="5">TSC-22/dip/bun family protein</fullName>
    </recommendedName>
</protein>
<dbReference type="AlphaFoldDB" id="A0A085MNJ0"/>
<evidence type="ECO:0000256" key="2">
    <source>
        <dbReference type="SAM" id="MobiDB-lite"/>
    </source>
</evidence>
<dbReference type="PANTHER" id="PTHR46745:SF1">
    <property type="entry name" value="TSC22 DOMAIN FAMILY PROTEIN 1"/>
    <property type="match status" value="1"/>
</dbReference>
<evidence type="ECO:0008006" key="5">
    <source>
        <dbReference type="Google" id="ProtNLM"/>
    </source>
</evidence>
<accession>A0A085MNJ0</accession>
<feature type="compositionally biased region" description="Polar residues" evidence="2">
    <location>
        <begin position="43"/>
        <end position="52"/>
    </location>
</feature>
<dbReference type="Pfam" id="PF01166">
    <property type="entry name" value="TSC22"/>
    <property type="match status" value="1"/>
</dbReference>
<feature type="region of interest" description="Disordered" evidence="2">
    <location>
        <begin position="1"/>
        <end position="52"/>
    </location>
</feature>
<feature type="compositionally biased region" description="Polar residues" evidence="2">
    <location>
        <begin position="1"/>
        <end position="15"/>
    </location>
</feature>
<evidence type="ECO:0000313" key="3">
    <source>
        <dbReference type="EMBL" id="KFD58786.1"/>
    </source>
</evidence>
<reference evidence="3 4" key="1">
    <citation type="journal article" date="2014" name="Nat. Genet.">
        <title>Genome and transcriptome of the porcine whipworm Trichuris suis.</title>
        <authorList>
            <person name="Jex A.R."/>
            <person name="Nejsum P."/>
            <person name="Schwarz E.M."/>
            <person name="Hu L."/>
            <person name="Young N.D."/>
            <person name="Hall R.S."/>
            <person name="Korhonen P.K."/>
            <person name="Liao S."/>
            <person name="Thamsborg S."/>
            <person name="Xia J."/>
            <person name="Xu P."/>
            <person name="Wang S."/>
            <person name="Scheerlinck J.P."/>
            <person name="Hofmann A."/>
            <person name="Sternberg P.W."/>
            <person name="Wang J."/>
            <person name="Gasser R.B."/>
        </authorList>
    </citation>
    <scope>NUCLEOTIDE SEQUENCE [LARGE SCALE GENOMIC DNA]</scope>
    <source>
        <strain evidence="3">DCEP-RM93M</strain>
    </source>
</reference>
<proteinExistence type="predicted"/>
<dbReference type="CDD" id="cd21936">
    <property type="entry name" value="ZIP_TSC22D"/>
    <property type="match status" value="1"/>
</dbReference>